<sequence>MGDALIALPGTFLGTGYVIVGVLLLVTGIIEFSPISPLVIMGGLSYSSSPAGKS</sequence>
<dbReference type="AlphaFoldDB" id="A0A518AIL8"/>
<dbReference type="EMBL" id="CP036278">
    <property type="protein sequence ID" value="QDU54578.1"/>
    <property type="molecule type" value="Genomic_DNA"/>
</dbReference>
<protein>
    <submittedName>
        <fullName evidence="2">Uncharacterized protein</fullName>
    </submittedName>
</protein>
<evidence type="ECO:0000313" key="3">
    <source>
        <dbReference type="Proteomes" id="UP000315750"/>
    </source>
</evidence>
<name>A0A518AIL8_9BACT</name>
<organism evidence="2 3">
    <name type="scientific">Aeoliella mucimassa</name>
    <dbReference type="NCBI Taxonomy" id="2527972"/>
    <lineage>
        <taxon>Bacteria</taxon>
        <taxon>Pseudomonadati</taxon>
        <taxon>Planctomycetota</taxon>
        <taxon>Planctomycetia</taxon>
        <taxon>Pirellulales</taxon>
        <taxon>Lacipirellulaceae</taxon>
        <taxon>Aeoliella</taxon>
    </lineage>
</organism>
<evidence type="ECO:0000313" key="2">
    <source>
        <dbReference type="EMBL" id="QDU54578.1"/>
    </source>
</evidence>
<keyword evidence="1" id="KW-1133">Transmembrane helix</keyword>
<accession>A0A518AIL8</accession>
<keyword evidence="1" id="KW-0812">Transmembrane</keyword>
<dbReference type="RefSeq" id="WP_197528883.1">
    <property type="nucleotide sequence ID" value="NZ_CP036278.1"/>
</dbReference>
<evidence type="ECO:0000256" key="1">
    <source>
        <dbReference type="SAM" id="Phobius"/>
    </source>
</evidence>
<feature type="transmembrane region" description="Helical" evidence="1">
    <location>
        <begin position="6"/>
        <end position="30"/>
    </location>
</feature>
<dbReference type="KEGG" id="amuc:Pan181_07610"/>
<reference evidence="2 3" key="1">
    <citation type="submission" date="2019-02" db="EMBL/GenBank/DDBJ databases">
        <title>Deep-cultivation of Planctomycetes and their phenomic and genomic characterization uncovers novel biology.</title>
        <authorList>
            <person name="Wiegand S."/>
            <person name="Jogler M."/>
            <person name="Boedeker C."/>
            <person name="Pinto D."/>
            <person name="Vollmers J."/>
            <person name="Rivas-Marin E."/>
            <person name="Kohn T."/>
            <person name="Peeters S.H."/>
            <person name="Heuer A."/>
            <person name="Rast P."/>
            <person name="Oberbeckmann S."/>
            <person name="Bunk B."/>
            <person name="Jeske O."/>
            <person name="Meyerdierks A."/>
            <person name="Storesund J.E."/>
            <person name="Kallscheuer N."/>
            <person name="Luecker S."/>
            <person name="Lage O.M."/>
            <person name="Pohl T."/>
            <person name="Merkel B.J."/>
            <person name="Hornburger P."/>
            <person name="Mueller R.-W."/>
            <person name="Bruemmer F."/>
            <person name="Labrenz M."/>
            <person name="Spormann A.M."/>
            <person name="Op den Camp H."/>
            <person name="Overmann J."/>
            <person name="Amann R."/>
            <person name="Jetten M.S.M."/>
            <person name="Mascher T."/>
            <person name="Medema M.H."/>
            <person name="Devos D.P."/>
            <person name="Kaster A.-K."/>
            <person name="Ovreas L."/>
            <person name="Rohde M."/>
            <person name="Galperin M.Y."/>
            <person name="Jogler C."/>
        </authorList>
    </citation>
    <scope>NUCLEOTIDE SEQUENCE [LARGE SCALE GENOMIC DNA]</scope>
    <source>
        <strain evidence="2 3">Pan181</strain>
    </source>
</reference>
<dbReference type="Proteomes" id="UP000315750">
    <property type="component" value="Chromosome"/>
</dbReference>
<gene>
    <name evidence="2" type="ORF">Pan181_07610</name>
</gene>
<keyword evidence="1" id="KW-0472">Membrane</keyword>
<proteinExistence type="predicted"/>
<keyword evidence="3" id="KW-1185">Reference proteome</keyword>